<dbReference type="AlphaFoldDB" id="A0A5T3N539"/>
<dbReference type="RefSeq" id="WP_079901444.1">
    <property type="nucleotide sequence ID" value="NZ_MYVY01000702.1"/>
</dbReference>
<gene>
    <name evidence="1" type="ORF">EJS11_10740</name>
</gene>
<evidence type="ECO:0000313" key="1">
    <source>
        <dbReference type="EMBL" id="EAN6191894.1"/>
    </source>
</evidence>
<sequence>MTAKFDIFSGGLVGLFLHDDITNKDLNSESYVEIPECAAFPETGIERNTIDVPNFSNAYNRKLVGRMSVPDIELSVNYMAGSVHDKLVKAAEEGKRIQLKVVYYIDATKKSGIQIAYNGFLAKTSLTGGEDAVVGRSFTFSVDGAPVGQEVFTAPGVAARK</sequence>
<dbReference type="Gene3D" id="4.10.410.40">
    <property type="match status" value="1"/>
</dbReference>
<comment type="caution">
    <text evidence="1">The sequence shown here is derived from an EMBL/GenBank/DDBJ whole genome shotgun (WGS) entry which is preliminary data.</text>
</comment>
<accession>A0A5T3N539</accession>
<reference evidence="1" key="1">
    <citation type="submission" date="2018-12" db="EMBL/GenBank/DDBJ databases">
        <authorList>
            <consortium name="PulseNet: The National Subtyping Network for Foodborne Disease Surveillance"/>
            <person name="Tarr C.L."/>
            <person name="Trees E."/>
            <person name="Katz L.S."/>
            <person name="Carleton-Romer H.A."/>
            <person name="Stroika S."/>
            <person name="Kucerova Z."/>
            <person name="Roache K.F."/>
            <person name="Sabol A.L."/>
            <person name="Besser J."/>
            <person name="Gerner-Smidt P."/>
        </authorList>
    </citation>
    <scope>NUCLEOTIDE SEQUENCE</scope>
    <source>
        <strain evidence="1">PNUSAS060203</strain>
    </source>
</reference>
<dbReference type="EMBL" id="AACYSG010000008">
    <property type="protein sequence ID" value="EAN6191894.1"/>
    <property type="molecule type" value="Genomic_DNA"/>
</dbReference>
<name>A0A5T3N539_SALER</name>
<organism evidence="1">
    <name type="scientific">Salmonella enterica</name>
    <name type="common">Salmonella choleraesuis</name>
    <dbReference type="NCBI Taxonomy" id="28901"/>
    <lineage>
        <taxon>Bacteria</taxon>
        <taxon>Pseudomonadati</taxon>
        <taxon>Pseudomonadota</taxon>
        <taxon>Gammaproteobacteria</taxon>
        <taxon>Enterobacterales</taxon>
        <taxon>Enterobacteriaceae</taxon>
        <taxon>Salmonella</taxon>
    </lineage>
</organism>
<protein>
    <recommendedName>
        <fullName evidence="2">Phage tail protein</fullName>
    </recommendedName>
</protein>
<evidence type="ECO:0008006" key="2">
    <source>
        <dbReference type="Google" id="ProtNLM"/>
    </source>
</evidence>
<proteinExistence type="predicted"/>